<dbReference type="AlphaFoldDB" id="A0A8B7BGQ6"/>
<evidence type="ECO:0000313" key="3">
    <source>
        <dbReference type="Proteomes" id="UP000228380"/>
    </source>
</evidence>
<dbReference type="SUPFAM" id="SSF82199">
    <property type="entry name" value="SET domain"/>
    <property type="match status" value="1"/>
</dbReference>
<evidence type="ECO:0000313" key="4">
    <source>
        <dbReference type="RefSeq" id="XP_008776080.2"/>
    </source>
</evidence>
<dbReference type="GeneID" id="103696291"/>
<dbReference type="SMART" id="SM00317">
    <property type="entry name" value="SET"/>
    <property type="match status" value="1"/>
</dbReference>
<dbReference type="RefSeq" id="XP_008776080.2">
    <property type="nucleotide sequence ID" value="XM_008777858.3"/>
</dbReference>
<dbReference type="Gene3D" id="2.170.270.10">
    <property type="entry name" value="SET domain"/>
    <property type="match status" value="1"/>
</dbReference>
<accession>A0A8B7BGQ6</accession>
<reference evidence="4" key="2">
    <citation type="submission" date="2025-08" db="UniProtKB">
        <authorList>
            <consortium name="RefSeq"/>
        </authorList>
    </citation>
    <scope>IDENTIFICATION</scope>
    <source>
        <tissue evidence="4">Young leaves</tissue>
    </source>
</reference>
<evidence type="ECO:0000259" key="2">
    <source>
        <dbReference type="PROSITE" id="PS50280"/>
    </source>
</evidence>
<organism evidence="3 4">
    <name type="scientific">Phoenix dactylifera</name>
    <name type="common">Date palm</name>
    <dbReference type="NCBI Taxonomy" id="42345"/>
    <lineage>
        <taxon>Eukaryota</taxon>
        <taxon>Viridiplantae</taxon>
        <taxon>Streptophyta</taxon>
        <taxon>Embryophyta</taxon>
        <taxon>Tracheophyta</taxon>
        <taxon>Spermatophyta</taxon>
        <taxon>Magnoliopsida</taxon>
        <taxon>Liliopsida</taxon>
        <taxon>Arecaceae</taxon>
        <taxon>Coryphoideae</taxon>
        <taxon>Phoeniceae</taxon>
        <taxon>Phoenix</taxon>
    </lineage>
</organism>
<dbReference type="CDD" id="cd20071">
    <property type="entry name" value="SET_SMYD"/>
    <property type="match status" value="1"/>
</dbReference>
<feature type="domain" description="SET" evidence="2">
    <location>
        <begin position="21"/>
        <end position="279"/>
    </location>
</feature>
<dbReference type="PANTHER" id="PTHR47420:SF3">
    <property type="entry name" value="HISTONE-LYSINE N-METHYLTRANSFERASE ASHR2"/>
    <property type="match status" value="1"/>
</dbReference>
<sequence length="412" mass="44964">MRGGVNRITESPMASVAPPEPLLKVADLPGRGRALVATRPIKPGEVLLSDSPLLLYPATLPSAAVFPFCSRCFRSFRSVATSSSVSTGGGPLPCPSCASLSLFCSRRCLSLAVTSSHSSWLCRALLHLPSLPVDLHAPALFLLAAYNLAASSPSDFLRLLSLEGALPDAPEAAALHPFVASLLPRPLPSGFSPELTAALLAKDKSNAFGLMEPFREEDAGERRVRAYGIYPNASFFNHDCLPNACRFDYVDGDGDRNTDIVVRAIHDIPEGREVCLSYFPVNWSYAERQRRLTEDYGFQCECDRCQVEKNWKDDEEVESMEEEEEEGGEGMETLEEENNEGGDGDGDFPHAYFFVRYLCDRENCGGTLAPQPPSPHGTLSNVMECNVCGQLRMEDNINEDVAEDGDGSMIDE</sequence>
<dbReference type="InterPro" id="IPR046341">
    <property type="entry name" value="SET_dom_sf"/>
</dbReference>
<name>A0A8B7BGQ6_PHODC</name>
<evidence type="ECO:0000256" key="1">
    <source>
        <dbReference type="SAM" id="MobiDB-lite"/>
    </source>
</evidence>
<gene>
    <name evidence="4" type="primary">LOC103696291</name>
</gene>
<dbReference type="PROSITE" id="PS50280">
    <property type="entry name" value="SET"/>
    <property type="match status" value="1"/>
</dbReference>
<dbReference type="Gene3D" id="1.10.220.160">
    <property type="match status" value="1"/>
</dbReference>
<keyword evidence="3" id="KW-1185">Reference proteome</keyword>
<dbReference type="Gene3D" id="6.10.140.2220">
    <property type="match status" value="1"/>
</dbReference>
<dbReference type="OrthoDB" id="265717at2759"/>
<dbReference type="InterPro" id="IPR044238">
    <property type="entry name" value="ASHR2-like"/>
</dbReference>
<dbReference type="PANTHER" id="PTHR47420">
    <property type="entry name" value="HISTONE-LYSINE N-METHYLTRANSFERASE ASHR2"/>
    <property type="match status" value="1"/>
</dbReference>
<dbReference type="Proteomes" id="UP000228380">
    <property type="component" value="Chromosome 9"/>
</dbReference>
<dbReference type="Pfam" id="PF00856">
    <property type="entry name" value="SET"/>
    <property type="match status" value="1"/>
</dbReference>
<proteinExistence type="predicted"/>
<dbReference type="KEGG" id="pda:103696291"/>
<protein>
    <submittedName>
        <fullName evidence="4">Histone-lysine N-methyltransferase ASHR2</fullName>
    </submittedName>
</protein>
<feature type="region of interest" description="Disordered" evidence="1">
    <location>
        <begin position="313"/>
        <end position="345"/>
    </location>
</feature>
<reference evidence="3" key="1">
    <citation type="journal article" date="2019" name="Nat. Commun.">
        <title>Genome-wide association mapping of date palm fruit traits.</title>
        <authorList>
            <person name="Hazzouri K.M."/>
            <person name="Gros-Balthazard M."/>
            <person name="Flowers J.M."/>
            <person name="Copetti D."/>
            <person name="Lemansour A."/>
            <person name="Lebrun M."/>
            <person name="Masmoudi K."/>
            <person name="Ferrand S."/>
            <person name="Dhar M.I."/>
            <person name="Fresquez Z.A."/>
            <person name="Rosas U."/>
            <person name="Zhang J."/>
            <person name="Talag J."/>
            <person name="Lee S."/>
            <person name="Kudrna D."/>
            <person name="Powell R.F."/>
            <person name="Leitch I.J."/>
            <person name="Krueger R.R."/>
            <person name="Wing R.A."/>
            <person name="Amiri K.M.A."/>
            <person name="Purugganan M.D."/>
        </authorList>
    </citation>
    <scope>NUCLEOTIDE SEQUENCE [LARGE SCALE GENOMIC DNA]</scope>
    <source>
        <strain evidence="3">cv. Khalas</strain>
    </source>
</reference>
<dbReference type="InterPro" id="IPR001214">
    <property type="entry name" value="SET_dom"/>
</dbReference>